<keyword evidence="4" id="KW-0548">Nucleotidyltransferase</keyword>
<dbReference type="EC" id="2.4.2.31" evidence="7"/>
<keyword evidence="8" id="KW-1133">Transmembrane helix</keyword>
<dbReference type="PANTHER" id="PTHR10339">
    <property type="entry name" value="ADP-RIBOSYLTRANSFERASE"/>
    <property type="match status" value="1"/>
</dbReference>
<evidence type="ECO:0000256" key="8">
    <source>
        <dbReference type="SAM" id="Phobius"/>
    </source>
</evidence>
<evidence type="ECO:0000256" key="7">
    <source>
        <dbReference type="RuleBase" id="RU361228"/>
    </source>
</evidence>
<keyword evidence="7" id="KW-0520">NAD</keyword>
<dbReference type="Bgee" id="ENSPREG00000000249">
    <property type="expression patterns" value="Expressed in head and 1 other cell type or tissue"/>
</dbReference>
<evidence type="ECO:0000256" key="6">
    <source>
        <dbReference type="ARBA" id="ARBA00047597"/>
    </source>
</evidence>
<dbReference type="Ensembl" id="ENSPRET00000000342.1">
    <property type="protein sequence ID" value="ENSPREP00000000318.1"/>
    <property type="gene ID" value="ENSPREG00000000249.1"/>
</dbReference>
<sequence>MSSSQPAYASSTESRAMSSPASLRISHSWFPVFVNHHYLHLPEDPSSGFSSSVSSSLPWLPPACHLPATCLPPACHLPGFHSITNHKESSQHLTSDLDGDKFAGCRTKVAVLNDEAMKQKWHTCSAHFSKAWSKAGQNLTEPADKYMEKSHSLALNMFTEEVLKQGNKNSEAAERTPEQRRAFEPVSLYSSLSEAILILKQNQVMCLSTYYRSETVLALNVSAGLVRFSTFILGSNEWHSDGNVSCFDVYSCFGANITKYSILKGNNQVLIPPYEVFTVTDVQKQTSSCKITYKLRSNLNCVYDEEHNQLHSISALPAEGFWLIFTIICFVLLSLLLLCVIVKLYRRISSAGRVSNLHITVQSHYSL</sequence>
<dbReference type="PRINTS" id="PR00970">
    <property type="entry name" value="RIBTRNSFRASE"/>
</dbReference>
<keyword evidence="2 7" id="KW-0328">Glycosyltransferase</keyword>
<dbReference type="InterPro" id="IPR050999">
    <property type="entry name" value="ADP-ribosyltransferase_ARG"/>
</dbReference>
<keyword evidence="8" id="KW-0472">Membrane</keyword>
<dbReference type="Proteomes" id="UP000242638">
    <property type="component" value="Unassembled WGS sequence"/>
</dbReference>
<dbReference type="GeneTree" id="ENSGT00930000152222"/>
<protein>
    <recommendedName>
        <fullName evidence="7">NAD(P)(+)--arginine ADP-ribosyltransferase</fullName>
        <ecNumber evidence="7">2.4.2.31</ecNumber>
    </recommendedName>
    <alternativeName>
        <fullName evidence="7">Mono(ADP-ribosyl)transferase</fullName>
    </alternativeName>
</protein>
<reference evidence="9" key="3">
    <citation type="submission" date="2025-09" db="UniProtKB">
        <authorList>
            <consortium name="Ensembl"/>
        </authorList>
    </citation>
    <scope>IDENTIFICATION</scope>
    <source>
        <strain evidence="9">Guanapo</strain>
    </source>
</reference>
<evidence type="ECO:0000256" key="4">
    <source>
        <dbReference type="ARBA" id="ARBA00022695"/>
    </source>
</evidence>
<evidence type="ECO:0000313" key="9">
    <source>
        <dbReference type="Ensembl" id="ENSPREP00000000318.1"/>
    </source>
</evidence>
<dbReference type="PANTHER" id="PTHR10339:SF27">
    <property type="entry name" value="NAD(P)(+)--ARGININE ADP-RIBOSYLTRANSFERASE"/>
    <property type="match status" value="1"/>
</dbReference>
<dbReference type="Gene3D" id="3.90.176.10">
    <property type="entry name" value="Toxin ADP-ribosyltransferase, Chain A, domain 1"/>
    <property type="match status" value="1"/>
</dbReference>
<keyword evidence="10" id="KW-1185">Reference proteome</keyword>
<evidence type="ECO:0000256" key="2">
    <source>
        <dbReference type="ARBA" id="ARBA00022676"/>
    </source>
</evidence>
<evidence type="ECO:0000256" key="3">
    <source>
        <dbReference type="ARBA" id="ARBA00022679"/>
    </source>
</evidence>
<evidence type="ECO:0000256" key="5">
    <source>
        <dbReference type="ARBA" id="ARBA00022857"/>
    </source>
</evidence>
<keyword evidence="8" id="KW-0812">Transmembrane</keyword>
<keyword evidence="5 7" id="KW-0521">NADP</keyword>
<dbReference type="GO" id="GO:0016779">
    <property type="term" value="F:nucleotidyltransferase activity"/>
    <property type="evidence" value="ECO:0007669"/>
    <property type="project" value="UniProtKB-KW"/>
</dbReference>
<dbReference type="Pfam" id="PF01129">
    <property type="entry name" value="ART"/>
    <property type="match status" value="1"/>
</dbReference>
<evidence type="ECO:0000313" key="10">
    <source>
        <dbReference type="Proteomes" id="UP000242638"/>
    </source>
</evidence>
<feature type="transmembrane region" description="Helical" evidence="8">
    <location>
        <begin position="321"/>
        <end position="345"/>
    </location>
</feature>
<reference evidence="10" key="1">
    <citation type="submission" date="2013-11" db="EMBL/GenBank/DDBJ databases">
        <title>The genomic landscape of the Guanapo guppy.</title>
        <authorList>
            <person name="Kuenstner A."/>
            <person name="Dreyer C."/>
        </authorList>
    </citation>
    <scope>NUCLEOTIDE SEQUENCE</scope>
    <source>
        <strain evidence="10">Guanapo</strain>
    </source>
</reference>
<dbReference type="SUPFAM" id="SSF56399">
    <property type="entry name" value="ADP-ribosylation"/>
    <property type="match status" value="1"/>
</dbReference>
<name>A0A3P9MSK4_POERE</name>
<dbReference type="InterPro" id="IPR000768">
    <property type="entry name" value="ART"/>
</dbReference>
<reference evidence="9" key="2">
    <citation type="submission" date="2025-08" db="UniProtKB">
        <authorList>
            <consortium name="Ensembl"/>
        </authorList>
    </citation>
    <scope>IDENTIFICATION</scope>
    <source>
        <strain evidence="9">Guanapo</strain>
    </source>
</reference>
<dbReference type="AlphaFoldDB" id="A0A3P9MSK4"/>
<organism evidence="9 10">
    <name type="scientific">Poecilia reticulata</name>
    <name type="common">Guppy</name>
    <name type="synonym">Acanthophacelus reticulatus</name>
    <dbReference type="NCBI Taxonomy" id="8081"/>
    <lineage>
        <taxon>Eukaryota</taxon>
        <taxon>Metazoa</taxon>
        <taxon>Chordata</taxon>
        <taxon>Craniata</taxon>
        <taxon>Vertebrata</taxon>
        <taxon>Euteleostomi</taxon>
        <taxon>Actinopterygii</taxon>
        <taxon>Neopterygii</taxon>
        <taxon>Teleostei</taxon>
        <taxon>Neoteleostei</taxon>
        <taxon>Acanthomorphata</taxon>
        <taxon>Ovalentaria</taxon>
        <taxon>Atherinomorphae</taxon>
        <taxon>Cyprinodontiformes</taxon>
        <taxon>Poeciliidae</taxon>
        <taxon>Poeciliinae</taxon>
        <taxon>Poecilia</taxon>
    </lineage>
</organism>
<comment type="catalytic activity">
    <reaction evidence="6 7">
        <text>L-arginyl-[protein] + NAD(+) = N(omega)-(ADP-D-ribosyl)-L-arginyl-[protein] + nicotinamide + H(+)</text>
        <dbReference type="Rhea" id="RHEA:19149"/>
        <dbReference type="Rhea" id="RHEA-COMP:10532"/>
        <dbReference type="Rhea" id="RHEA-COMP:15087"/>
        <dbReference type="ChEBI" id="CHEBI:15378"/>
        <dbReference type="ChEBI" id="CHEBI:17154"/>
        <dbReference type="ChEBI" id="CHEBI:29965"/>
        <dbReference type="ChEBI" id="CHEBI:57540"/>
        <dbReference type="ChEBI" id="CHEBI:142554"/>
        <dbReference type="EC" id="2.4.2.31"/>
    </reaction>
</comment>
<proteinExistence type="inferred from homology"/>
<evidence type="ECO:0000256" key="1">
    <source>
        <dbReference type="ARBA" id="ARBA00009558"/>
    </source>
</evidence>
<accession>A0A3P9MSK4</accession>
<dbReference type="GO" id="GO:0106274">
    <property type="term" value="F:NAD+-protein-arginine ADP-ribosyltransferase activity"/>
    <property type="evidence" value="ECO:0007669"/>
    <property type="project" value="UniProtKB-EC"/>
</dbReference>
<comment type="similarity">
    <text evidence="1 7">Belongs to the Arg-specific ADP-ribosyltransferase family.</text>
</comment>
<keyword evidence="3 7" id="KW-0808">Transferase</keyword>
<dbReference type="GO" id="GO:0003950">
    <property type="term" value="F:NAD+ poly-ADP-ribosyltransferase activity"/>
    <property type="evidence" value="ECO:0007669"/>
    <property type="project" value="TreeGrafter"/>
</dbReference>